<keyword evidence="4" id="KW-0808">Transferase</keyword>
<evidence type="ECO:0000259" key="3">
    <source>
        <dbReference type="Pfam" id="PF05050"/>
    </source>
</evidence>
<name>A0A366HMU4_9BACT</name>
<dbReference type="Gene3D" id="3.90.550.10">
    <property type="entry name" value="Spore Coat Polysaccharide Biosynthesis Protein SpsA, Chain A"/>
    <property type="match status" value="1"/>
</dbReference>
<dbReference type="InterPro" id="IPR050834">
    <property type="entry name" value="Glycosyltransf_2"/>
</dbReference>
<evidence type="ECO:0000313" key="5">
    <source>
        <dbReference type="Proteomes" id="UP000253426"/>
    </source>
</evidence>
<feature type="coiled-coil region" evidence="1">
    <location>
        <begin position="697"/>
        <end position="752"/>
    </location>
</feature>
<protein>
    <submittedName>
        <fullName evidence="4">FkbM family methyltransferase</fullName>
    </submittedName>
</protein>
<keyword evidence="4" id="KW-0489">Methyltransferase</keyword>
<dbReference type="GO" id="GO:0032259">
    <property type="term" value="P:methylation"/>
    <property type="evidence" value="ECO:0007669"/>
    <property type="project" value="UniProtKB-KW"/>
</dbReference>
<dbReference type="Pfam" id="PF05050">
    <property type="entry name" value="Methyltransf_21"/>
    <property type="match status" value="1"/>
</dbReference>
<proteinExistence type="predicted"/>
<dbReference type="Gene3D" id="3.40.50.150">
    <property type="entry name" value="Vaccinia Virus protein VP39"/>
    <property type="match status" value="1"/>
</dbReference>
<organism evidence="4 5">
    <name type="scientific">Roseimicrobium gellanilyticum</name>
    <dbReference type="NCBI Taxonomy" id="748857"/>
    <lineage>
        <taxon>Bacteria</taxon>
        <taxon>Pseudomonadati</taxon>
        <taxon>Verrucomicrobiota</taxon>
        <taxon>Verrucomicrobiia</taxon>
        <taxon>Verrucomicrobiales</taxon>
        <taxon>Verrucomicrobiaceae</taxon>
        <taxon>Roseimicrobium</taxon>
    </lineage>
</organism>
<evidence type="ECO:0000256" key="1">
    <source>
        <dbReference type="SAM" id="Coils"/>
    </source>
</evidence>
<dbReference type="SUPFAM" id="SSF53335">
    <property type="entry name" value="S-adenosyl-L-methionine-dependent methyltransferases"/>
    <property type="match status" value="1"/>
</dbReference>
<dbReference type="CDD" id="cd00761">
    <property type="entry name" value="Glyco_tranf_GTA_type"/>
    <property type="match status" value="1"/>
</dbReference>
<dbReference type="AlphaFoldDB" id="A0A366HMU4"/>
<dbReference type="InterPro" id="IPR001173">
    <property type="entry name" value="Glyco_trans_2-like"/>
</dbReference>
<dbReference type="SUPFAM" id="SSF53448">
    <property type="entry name" value="Nucleotide-diphospho-sugar transferases"/>
    <property type="match status" value="1"/>
</dbReference>
<dbReference type="RefSeq" id="WP_113959357.1">
    <property type="nucleotide sequence ID" value="NZ_QNRR01000005.1"/>
</dbReference>
<accession>A0A366HMU4</accession>
<dbReference type="PANTHER" id="PTHR43685:SF11">
    <property type="entry name" value="GLYCOSYLTRANSFERASE TAGX-RELATED"/>
    <property type="match status" value="1"/>
</dbReference>
<dbReference type="InterPro" id="IPR029044">
    <property type="entry name" value="Nucleotide-diphossugar_trans"/>
</dbReference>
<dbReference type="InterPro" id="IPR006342">
    <property type="entry name" value="FkbM_mtfrase"/>
</dbReference>
<dbReference type="GO" id="GO:0008168">
    <property type="term" value="F:methyltransferase activity"/>
    <property type="evidence" value="ECO:0007669"/>
    <property type="project" value="UniProtKB-KW"/>
</dbReference>
<dbReference type="Proteomes" id="UP000253426">
    <property type="component" value="Unassembled WGS sequence"/>
</dbReference>
<dbReference type="PANTHER" id="PTHR43685">
    <property type="entry name" value="GLYCOSYLTRANSFERASE"/>
    <property type="match status" value="1"/>
</dbReference>
<feature type="domain" description="Methyltransferase FkbM" evidence="3">
    <location>
        <begin position="458"/>
        <end position="599"/>
    </location>
</feature>
<gene>
    <name evidence="4" type="ORF">DES53_105296</name>
</gene>
<reference evidence="4 5" key="1">
    <citation type="submission" date="2018-06" db="EMBL/GenBank/DDBJ databases">
        <title>Genomic Encyclopedia of Type Strains, Phase IV (KMG-IV): sequencing the most valuable type-strain genomes for metagenomic binning, comparative biology and taxonomic classification.</title>
        <authorList>
            <person name="Goeker M."/>
        </authorList>
    </citation>
    <scope>NUCLEOTIDE SEQUENCE [LARGE SCALE GENOMIC DNA]</scope>
    <source>
        <strain evidence="4 5">DSM 25532</strain>
    </source>
</reference>
<feature type="domain" description="Glycosyltransferase 2-like" evidence="2">
    <location>
        <begin position="7"/>
        <end position="105"/>
    </location>
</feature>
<dbReference type="InterPro" id="IPR029063">
    <property type="entry name" value="SAM-dependent_MTases_sf"/>
</dbReference>
<dbReference type="Pfam" id="PF00535">
    <property type="entry name" value="Glycos_transf_2"/>
    <property type="match status" value="1"/>
</dbReference>
<evidence type="ECO:0000259" key="2">
    <source>
        <dbReference type="Pfam" id="PF00535"/>
    </source>
</evidence>
<keyword evidence="5" id="KW-1185">Reference proteome</keyword>
<sequence length="753" mass="84501">MTRPRFSVVIPTRNAAVTLEATLKTCIEQDFEDYEIVVSDNGDTTATQERIEGINSPRIRRVRPDRTLAMQENWEFAVEQAQGEFILVLGSDDGLMLHSLRELDRLLRKLDTKLLRWDAVCYNWPNLPVQEHAAPNTLLLPLKQVGYYHPIRSRDSRQVMLDVVNGKISYAELPTVYVSVVHRSLFDALRKRTGKVFHSDCPDVYSGFALAHLVRKYWTVDAPLSISALSGASNGVAVLYLKNQSNIARDFSTLNQSRKTGRDWPAWIPDLPIFSSYSAESFHCAKAALFPNDTEMQVDRQQLVRLAMSEYRSADETEWQMLREVVRKSTADDAALLAWFDAEYGGKSLVTCPPAPLHQLKRYGGPYMQLDAAEFGVKDVWEAALLCEKVLGYHRDGINAHVHQEQIASPSSVSVAAGTASPGPVAVDTPRDGVYQQETEAMLLKSLAGKVTRKTFIDVGAEKGSFARELLELGFDGVLFEPFSAHLPVLEELVSHTRSKVFPFAIDATDHEGRLHIATDEAGQPLDYFHSLQAAPSATLFHHDEGVPVICRSLESLAQEGVIAPEVGVLKIDTEGNDLRVLQGMGVVRAEVLMCEYVTPQLYPDWSCSFPDALMAAARAMGYEHCIAVSRFDEHEVVELDPVHFVDGQWGNLIFTSAAILHSARIDVEKIRACRQEHHVKLCFREHLELFQKEDMIQDQARQLHEKEAVIRQLADALENLQTELGAKHAKIAELKDKVTLLKEKNENLRMKR</sequence>
<evidence type="ECO:0000313" key="4">
    <source>
        <dbReference type="EMBL" id="RBP43897.1"/>
    </source>
</evidence>
<keyword evidence="1" id="KW-0175">Coiled coil</keyword>
<dbReference type="OrthoDB" id="292760at2"/>
<comment type="caution">
    <text evidence="4">The sequence shown here is derived from an EMBL/GenBank/DDBJ whole genome shotgun (WGS) entry which is preliminary data.</text>
</comment>
<dbReference type="EMBL" id="QNRR01000005">
    <property type="protein sequence ID" value="RBP43897.1"/>
    <property type="molecule type" value="Genomic_DNA"/>
</dbReference>
<dbReference type="NCBIfam" id="TIGR01444">
    <property type="entry name" value="fkbM_fam"/>
    <property type="match status" value="1"/>
</dbReference>